<dbReference type="PANTHER" id="PTHR13847">
    <property type="entry name" value="SARCOSINE DEHYDROGENASE-RELATED"/>
    <property type="match status" value="1"/>
</dbReference>
<evidence type="ECO:0000256" key="5">
    <source>
        <dbReference type="ARBA" id="ARBA00050018"/>
    </source>
</evidence>
<dbReference type="Gene3D" id="3.50.50.60">
    <property type="entry name" value="FAD/NAD(P)-binding domain"/>
    <property type="match status" value="1"/>
</dbReference>
<evidence type="ECO:0000256" key="2">
    <source>
        <dbReference type="ARBA" id="ARBA00022977"/>
    </source>
</evidence>
<dbReference type="PANTHER" id="PTHR13847:SF289">
    <property type="entry name" value="GLYCINE OXIDASE"/>
    <property type="match status" value="1"/>
</dbReference>
<gene>
    <name evidence="7" type="ORF">GCM10017596_28150</name>
</gene>
<evidence type="ECO:0000313" key="7">
    <source>
        <dbReference type="EMBL" id="GLK03100.1"/>
    </source>
</evidence>
<dbReference type="EC" id="1.4.3.19" evidence="5"/>
<reference evidence="7" key="2">
    <citation type="submission" date="2023-01" db="EMBL/GenBank/DDBJ databases">
        <authorList>
            <person name="Sun Q."/>
            <person name="Evtushenko L."/>
        </authorList>
    </citation>
    <scope>NUCLEOTIDE SEQUENCE</scope>
    <source>
        <strain evidence="7">VKM Ac-1958</strain>
    </source>
</reference>
<name>A0A9W6HVJ1_9MICO</name>
<dbReference type="InterPro" id="IPR012727">
    <property type="entry name" value="Gly_oxidase_ThiO"/>
</dbReference>
<evidence type="ECO:0000256" key="3">
    <source>
        <dbReference type="ARBA" id="ARBA00023002"/>
    </source>
</evidence>
<protein>
    <recommendedName>
        <fullName evidence="5">glycine oxidase</fullName>
        <ecNumber evidence="5">1.4.3.19</ecNumber>
    </recommendedName>
</protein>
<dbReference type="GO" id="GO:0005737">
    <property type="term" value="C:cytoplasm"/>
    <property type="evidence" value="ECO:0007669"/>
    <property type="project" value="TreeGrafter"/>
</dbReference>
<dbReference type="GO" id="GO:0009228">
    <property type="term" value="P:thiamine biosynthetic process"/>
    <property type="evidence" value="ECO:0007669"/>
    <property type="project" value="UniProtKB-KW"/>
</dbReference>
<dbReference type="SUPFAM" id="SSF54373">
    <property type="entry name" value="FAD-linked reductases, C-terminal domain"/>
    <property type="match status" value="1"/>
</dbReference>
<keyword evidence="8" id="KW-1185">Reference proteome</keyword>
<keyword evidence="3" id="KW-0560">Oxidoreductase</keyword>
<dbReference type="InterPro" id="IPR036188">
    <property type="entry name" value="FAD/NAD-bd_sf"/>
</dbReference>
<sequence>MRIVVIGAGVVGLATAFELRERGHDAIVLDPNPAGGASRAAAGMLAAVTETEWAQDALHPLMRDAAHAYPDFLARLTAAGGDAVGYRETATLAVAVDAADRETLTGLAVLQQQGGAVVDRMTGSRAREREPSLGPAVSAAMGIAADHQVDPRQMAASLLRALGAGVRREQAVRVSTDTPIGREPAHRWVHLASGDAVPADVVIAATGLGQVEGVPALPVRPVWGDILRLRVPEALRPLLTHTVRALVRGRSVYLVPREDGTLVVGASVREGGVAGVQAGSVLALLRDAQTVVPGIEECEVIEMMARPRPGSPDATPLIGVVERGLIVANGFDRHGVLLAPLGARLVADLVEGRAVDPAVAAAVHPSRFHPADVRQVLPDLTPPAVAVLDGAGMKG</sequence>
<reference evidence="7" key="1">
    <citation type="journal article" date="2014" name="Int. J. Syst. Evol. Microbiol.">
        <title>Complete genome sequence of Corynebacterium casei LMG S-19264T (=DSM 44701T), isolated from a smear-ripened cheese.</title>
        <authorList>
            <consortium name="US DOE Joint Genome Institute (JGI-PGF)"/>
            <person name="Walter F."/>
            <person name="Albersmeier A."/>
            <person name="Kalinowski J."/>
            <person name="Ruckert C."/>
        </authorList>
    </citation>
    <scope>NUCLEOTIDE SEQUENCE</scope>
    <source>
        <strain evidence="7">VKM Ac-1958</strain>
    </source>
</reference>
<dbReference type="Pfam" id="PF01266">
    <property type="entry name" value="DAO"/>
    <property type="match status" value="1"/>
</dbReference>
<accession>A0A9W6HVJ1</accession>
<evidence type="ECO:0000259" key="6">
    <source>
        <dbReference type="Pfam" id="PF01266"/>
    </source>
</evidence>
<dbReference type="NCBIfam" id="TIGR02352">
    <property type="entry name" value="thiamin_ThiO"/>
    <property type="match status" value="1"/>
</dbReference>
<evidence type="ECO:0000256" key="1">
    <source>
        <dbReference type="ARBA" id="ARBA00004948"/>
    </source>
</evidence>
<dbReference type="GO" id="GO:0050660">
    <property type="term" value="F:flavin adenine dinucleotide binding"/>
    <property type="evidence" value="ECO:0007669"/>
    <property type="project" value="InterPro"/>
</dbReference>
<comment type="catalytic activity">
    <reaction evidence="4">
        <text>glycine + O2 + H2O = glyoxylate + H2O2 + NH4(+)</text>
        <dbReference type="Rhea" id="RHEA:11532"/>
        <dbReference type="ChEBI" id="CHEBI:15377"/>
        <dbReference type="ChEBI" id="CHEBI:15379"/>
        <dbReference type="ChEBI" id="CHEBI:16240"/>
        <dbReference type="ChEBI" id="CHEBI:28938"/>
        <dbReference type="ChEBI" id="CHEBI:36655"/>
        <dbReference type="ChEBI" id="CHEBI:57305"/>
        <dbReference type="EC" id="1.4.3.19"/>
    </reaction>
</comment>
<organism evidence="7 8">
    <name type="scientific">Microbacterium keratanolyticum</name>
    <dbReference type="NCBI Taxonomy" id="67574"/>
    <lineage>
        <taxon>Bacteria</taxon>
        <taxon>Bacillati</taxon>
        <taxon>Actinomycetota</taxon>
        <taxon>Actinomycetes</taxon>
        <taxon>Micrococcales</taxon>
        <taxon>Microbacteriaceae</taxon>
        <taxon>Microbacterium</taxon>
    </lineage>
</organism>
<evidence type="ECO:0000313" key="8">
    <source>
        <dbReference type="Proteomes" id="UP001142325"/>
    </source>
</evidence>
<dbReference type="GO" id="GO:0043799">
    <property type="term" value="F:glycine oxidase activity"/>
    <property type="evidence" value="ECO:0007669"/>
    <property type="project" value="UniProtKB-EC"/>
</dbReference>
<comment type="pathway">
    <text evidence="1">Cofactor biosynthesis; thiamine diphosphate biosynthesis.</text>
</comment>
<dbReference type="InterPro" id="IPR006076">
    <property type="entry name" value="FAD-dep_OxRdtase"/>
</dbReference>
<dbReference type="Gene3D" id="3.30.9.10">
    <property type="entry name" value="D-Amino Acid Oxidase, subunit A, domain 2"/>
    <property type="match status" value="1"/>
</dbReference>
<proteinExistence type="predicted"/>
<dbReference type="EMBL" id="BSET01000002">
    <property type="protein sequence ID" value="GLK03100.1"/>
    <property type="molecule type" value="Genomic_DNA"/>
</dbReference>
<evidence type="ECO:0000256" key="4">
    <source>
        <dbReference type="ARBA" id="ARBA00049872"/>
    </source>
</evidence>
<dbReference type="AlphaFoldDB" id="A0A9W6HVJ1"/>
<dbReference type="SUPFAM" id="SSF51905">
    <property type="entry name" value="FAD/NAD(P)-binding domain"/>
    <property type="match status" value="1"/>
</dbReference>
<dbReference type="RefSeq" id="WP_204937904.1">
    <property type="nucleotide sequence ID" value="NZ_BAAAUM010000002.1"/>
</dbReference>
<dbReference type="Proteomes" id="UP001142325">
    <property type="component" value="Unassembled WGS sequence"/>
</dbReference>
<feature type="domain" description="FAD dependent oxidoreductase" evidence="6">
    <location>
        <begin position="2"/>
        <end position="349"/>
    </location>
</feature>
<keyword evidence="2" id="KW-0784">Thiamine biosynthesis</keyword>
<comment type="caution">
    <text evidence="7">The sequence shown here is derived from an EMBL/GenBank/DDBJ whole genome shotgun (WGS) entry which is preliminary data.</text>
</comment>